<protein>
    <recommendedName>
        <fullName evidence="2">SAM domain-containing protein</fullName>
    </recommendedName>
</protein>
<evidence type="ECO:0000313" key="4">
    <source>
        <dbReference type="Proteomes" id="UP000694556"/>
    </source>
</evidence>
<evidence type="ECO:0000256" key="1">
    <source>
        <dbReference type="SAM" id="MobiDB-lite"/>
    </source>
</evidence>
<dbReference type="SUPFAM" id="SSF47769">
    <property type="entry name" value="SAM/Pointed domain"/>
    <property type="match status" value="1"/>
</dbReference>
<keyword evidence="4" id="KW-1185">Reference proteome</keyword>
<feature type="domain" description="SAM" evidence="2">
    <location>
        <begin position="7"/>
        <end position="70"/>
    </location>
</feature>
<dbReference type="PANTHER" id="PTHR12844">
    <property type="entry name" value="CONNECTOR ENCHANCER OF KINASE SUPPRESSOR OF RAS"/>
    <property type="match status" value="1"/>
</dbReference>
<reference evidence="3" key="1">
    <citation type="submission" date="2018-09" db="EMBL/GenBank/DDBJ databases">
        <title>Common duck and Muscovy duck high density SNP chip.</title>
        <authorList>
            <person name="Vignal A."/>
            <person name="Thebault N."/>
            <person name="Warren W.C."/>
        </authorList>
    </citation>
    <scope>NUCLEOTIDE SEQUENCE [LARGE SCALE GENOMIC DNA]</scope>
</reference>
<dbReference type="Pfam" id="PF00536">
    <property type="entry name" value="SAM_1"/>
    <property type="match status" value="1"/>
</dbReference>
<dbReference type="InterPro" id="IPR013761">
    <property type="entry name" value="SAM/pointed_sf"/>
</dbReference>
<name>A0A8C3BSK2_CAIMO</name>
<evidence type="ECO:0000313" key="3">
    <source>
        <dbReference type="Ensembl" id="ENSCMMP00000008737.1"/>
    </source>
</evidence>
<proteinExistence type="predicted"/>
<feature type="region of interest" description="Disordered" evidence="1">
    <location>
        <begin position="158"/>
        <end position="212"/>
    </location>
</feature>
<dbReference type="PROSITE" id="PS50105">
    <property type="entry name" value="SAM_DOMAIN"/>
    <property type="match status" value="1"/>
</dbReference>
<dbReference type="Ensembl" id="ENSCMMT00000009629.1">
    <property type="protein sequence ID" value="ENSCMMP00000008737.1"/>
    <property type="gene ID" value="ENSCMMG00000005546.1"/>
</dbReference>
<dbReference type="Proteomes" id="UP000694556">
    <property type="component" value="Chromosome 24"/>
</dbReference>
<reference evidence="3" key="2">
    <citation type="submission" date="2025-08" db="UniProtKB">
        <authorList>
            <consortium name="Ensembl"/>
        </authorList>
    </citation>
    <scope>IDENTIFICATION</scope>
</reference>
<dbReference type="InterPro" id="IPR051566">
    <property type="entry name" value="CNKSR"/>
</dbReference>
<accession>A0A8C3BSK2</accession>
<evidence type="ECO:0000259" key="2">
    <source>
        <dbReference type="PROSITE" id="PS50105"/>
    </source>
</evidence>
<reference evidence="3" key="3">
    <citation type="submission" date="2025-09" db="UniProtKB">
        <authorList>
            <consortium name="Ensembl"/>
        </authorList>
    </citation>
    <scope>IDENTIFICATION</scope>
</reference>
<dbReference type="PANTHER" id="PTHR12844:SF10">
    <property type="entry name" value="CONNECTOR ENHANCER OF KINASE SUPPRESSOR OF RAS 1"/>
    <property type="match status" value="1"/>
</dbReference>
<sequence length="212" mass="21961">MEPVGAWGPAKVAAWLRGLDAAVQGYPFEAWGLAGTELLGLSAGVLEALGVRRVGHQELLLDAVEQLRALVSPGTSLRTLTEGLRDLALRTQTLVLEGPPGGGGTHGYLFSTLNDFSASRDIILLCARLAEVLQEGAANGWGVLVVLPPPPPPIPVFSPAVPAHRGHLREHRGLQPPGSAGPQSCAGARGAGAPPRAMGQPPRIPQHPNTAP</sequence>
<dbReference type="Gene3D" id="1.10.150.50">
    <property type="entry name" value="Transcription Factor, Ets-1"/>
    <property type="match status" value="1"/>
</dbReference>
<dbReference type="InterPro" id="IPR001660">
    <property type="entry name" value="SAM"/>
</dbReference>
<feature type="compositionally biased region" description="Low complexity" evidence="1">
    <location>
        <begin position="186"/>
        <end position="201"/>
    </location>
</feature>
<dbReference type="AlphaFoldDB" id="A0A8C3BSK2"/>
<organism evidence="3 4">
    <name type="scientific">Cairina moschata</name>
    <name type="common">Muscovy duck</name>
    <dbReference type="NCBI Taxonomy" id="8855"/>
    <lineage>
        <taxon>Eukaryota</taxon>
        <taxon>Metazoa</taxon>
        <taxon>Chordata</taxon>
        <taxon>Craniata</taxon>
        <taxon>Vertebrata</taxon>
        <taxon>Euteleostomi</taxon>
        <taxon>Archelosauria</taxon>
        <taxon>Archosauria</taxon>
        <taxon>Dinosauria</taxon>
        <taxon>Saurischia</taxon>
        <taxon>Theropoda</taxon>
        <taxon>Coelurosauria</taxon>
        <taxon>Aves</taxon>
        <taxon>Neognathae</taxon>
        <taxon>Galloanserae</taxon>
        <taxon>Anseriformes</taxon>
        <taxon>Anatidae</taxon>
        <taxon>Anatinae</taxon>
        <taxon>Cairina</taxon>
    </lineage>
</organism>
<dbReference type="SMART" id="SM00454">
    <property type="entry name" value="SAM"/>
    <property type="match status" value="1"/>
</dbReference>